<keyword evidence="1" id="KW-0732">Signal</keyword>
<comment type="caution">
    <text evidence="3">The sequence shown here is derived from an EMBL/GenBank/DDBJ whole genome shotgun (WGS) entry which is preliminary data.</text>
</comment>
<protein>
    <recommendedName>
        <fullName evidence="2">Haem-binding uptake Tiki superfamily ChaN domain-containing protein</fullName>
    </recommendedName>
</protein>
<feature type="chain" id="PRO_5035278362" description="Haem-binding uptake Tiki superfamily ChaN domain-containing protein" evidence="1">
    <location>
        <begin position="20"/>
        <end position="273"/>
    </location>
</feature>
<feature type="signal peptide" evidence="1">
    <location>
        <begin position="1"/>
        <end position="19"/>
    </location>
</feature>
<gene>
    <name evidence="3" type="ORF">GCM10010961_17580</name>
</gene>
<dbReference type="EMBL" id="BNAP01000005">
    <property type="protein sequence ID" value="GHG88475.1"/>
    <property type="molecule type" value="Genomic_DNA"/>
</dbReference>
<keyword evidence="4" id="KW-1185">Reference proteome</keyword>
<dbReference type="CDD" id="cd14727">
    <property type="entry name" value="ChanN-like"/>
    <property type="match status" value="1"/>
</dbReference>
<name>A0A8J3H7Q2_9RHOB</name>
<accession>A0A8J3H7Q2</accession>
<dbReference type="SUPFAM" id="SSF159501">
    <property type="entry name" value="EreA/ChaN-like"/>
    <property type="match status" value="1"/>
</dbReference>
<organism evidence="3 4">
    <name type="scientific">Pseudodonghicola xiamenensis</name>
    <dbReference type="NCBI Taxonomy" id="337702"/>
    <lineage>
        <taxon>Bacteria</taxon>
        <taxon>Pseudomonadati</taxon>
        <taxon>Pseudomonadota</taxon>
        <taxon>Alphaproteobacteria</taxon>
        <taxon>Rhodobacterales</taxon>
        <taxon>Paracoccaceae</taxon>
        <taxon>Pseudodonghicola</taxon>
    </lineage>
</organism>
<dbReference type="Gene3D" id="3.40.50.11550">
    <property type="match status" value="2"/>
</dbReference>
<reference evidence="3" key="1">
    <citation type="journal article" date="2014" name="Int. J. Syst. Evol. Microbiol.">
        <title>Complete genome sequence of Corynebacterium casei LMG S-19264T (=DSM 44701T), isolated from a smear-ripened cheese.</title>
        <authorList>
            <consortium name="US DOE Joint Genome Institute (JGI-PGF)"/>
            <person name="Walter F."/>
            <person name="Albersmeier A."/>
            <person name="Kalinowski J."/>
            <person name="Ruckert C."/>
        </authorList>
    </citation>
    <scope>NUCLEOTIDE SEQUENCE</scope>
    <source>
        <strain evidence="3">CGMCC 1.7081</strain>
    </source>
</reference>
<evidence type="ECO:0000313" key="3">
    <source>
        <dbReference type="EMBL" id="GHG88475.1"/>
    </source>
</evidence>
<feature type="domain" description="Haem-binding uptake Tiki superfamily ChaN" evidence="2">
    <location>
        <begin position="31"/>
        <end position="228"/>
    </location>
</feature>
<evidence type="ECO:0000313" key="4">
    <source>
        <dbReference type="Proteomes" id="UP000611500"/>
    </source>
</evidence>
<dbReference type="Proteomes" id="UP000611500">
    <property type="component" value="Unassembled WGS sequence"/>
</dbReference>
<dbReference type="Pfam" id="PF04187">
    <property type="entry name" value="Cofac_haem_bdg"/>
    <property type="match status" value="1"/>
</dbReference>
<evidence type="ECO:0000259" key="2">
    <source>
        <dbReference type="Pfam" id="PF04187"/>
    </source>
</evidence>
<evidence type="ECO:0000256" key="1">
    <source>
        <dbReference type="SAM" id="SignalP"/>
    </source>
</evidence>
<dbReference type="InterPro" id="IPR007314">
    <property type="entry name" value="Cofac_haem-bd_dom"/>
</dbReference>
<proteinExistence type="predicted"/>
<sequence length="273" mass="28702">MRKLLGAFALILSATPLWGASLSDQMPADALAAMRAADVVFLGELHDNPAHHQIQAEAVAVIRPKALVWEMMTADIAATVDPAVIADPEALERLTGWATSGWPPLADYLPVFRSVGEARHYGALIPRQALGQVIAEGAVAAFGPETGRFGLALPLPADEQAAREADQQAAHCGAMPADKLGLMVDIQRLRDATLARTALQALAETGGPVVVISGNGHARRDRGVPLYLLRAAPETKVFALGQAEAGRIEGSFDAVVDSPAVDRPDPCAVFTKS</sequence>
<reference evidence="3" key="2">
    <citation type="submission" date="2020-09" db="EMBL/GenBank/DDBJ databases">
        <authorList>
            <person name="Sun Q."/>
            <person name="Zhou Y."/>
        </authorList>
    </citation>
    <scope>NUCLEOTIDE SEQUENCE</scope>
    <source>
        <strain evidence="3">CGMCC 1.7081</strain>
    </source>
</reference>
<dbReference type="RefSeq" id="WP_028093225.1">
    <property type="nucleotide sequence ID" value="NZ_BNAP01000005.1"/>
</dbReference>
<dbReference type="AlphaFoldDB" id="A0A8J3H7Q2"/>